<organism evidence="2 3">
    <name type="scientific">Coniophora puteana (strain RWD-64-598)</name>
    <name type="common">Brown rot fungus</name>
    <dbReference type="NCBI Taxonomy" id="741705"/>
    <lineage>
        <taxon>Eukaryota</taxon>
        <taxon>Fungi</taxon>
        <taxon>Dikarya</taxon>
        <taxon>Basidiomycota</taxon>
        <taxon>Agaricomycotina</taxon>
        <taxon>Agaricomycetes</taxon>
        <taxon>Agaricomycetidae</taxon>
        <taxon>Boletales</taxon>
        <taxon>Coniophorineae</taxon>
        <taxon>Coniophoraceae</taxon>
        <taxon>Coniophora</taxon>
    </lineage>
</organism>
<dbReference type="RefSeq" id="XP_007763351.1">
    <property type="nucleotide sequence ID" value="XM_007765161.1"/>
</dbReference>
<evidence type="ECO:0000313" key="3">
    <source>
        <dbReference type="Proteomes" id="UP000053558"/>
    </source>
</evidence>
<reference evidence="3" key="1">
    <citation type="journal article" date="2012" name="Science">
        <title>The Paleozoic origin of enzymatic lignin decomposition reconstructed from 31 fungal genomes.</title>
        <authorList>
            <person name="Floudas D."/>
            <person name="Binder M."/>
            <person name="Riley R."/>
            <person name="Barry K."/>
            <person name="Blanchette R.A."/>
            <person name="Henrissat B."/>
            <person name="Martinez A.T."/>
            <person name="Otillar R."/>
            <person name="Spatafora J.W."/>
            <person name="Yadav J.S."/>
            <person name="Aerts A."/>
            <person name="Benoit I."/>
            <person name="Boyd A."/>
            <person name="Carlson A."/>
            <person name="Copeland A."/>
            <person name="Coutinho P.M."/>
            <person name="de Vries R.P."/>
            <person name="Ferreira P."/>
            <person name="Findley K."/>
            <person name="Foster B."/>
            <person name="Gaskell J."/>
            <person name="Glotzer D."/>
            <person name="Gorecki P."/>
            <person name="Heitman J."/>
            <person name="Hesse C."/>
            <person name="Hori C."/>
            <person name="Igarashi K."/>
            <person name="Jurgens J.A."/>
            <person name="Kallen N."/>
            <person name="Kersten P."/>
            <person name="Kohler A."/>
            <person name="Kuees U."/>
            <person name="Kumar T.K.A."/>
            <person name="Kuo A."/>
            <person name="LaButti K."/>
            <person name="Larrondo L.F."/>
            <person name="Lindquist E."/>
            <person name="Ling A."/>
            <person name="Lombard V."/>
            <person name="Lucas S."/>
            <person name="Lundell T."/>
            <person name="Martin R."/>
            <person name="McLaughlin D.J."/>
            <person name="Morgenstern I."/>
            <person name="Morin E."/>
            <person name="Murat C."/>
            <person name="Nagy L.G."/>
            <person name="Nolan M."/>
            <person name="Ohm R.A."/>
            <person name="Patyshakuliyeva A."/>
            <person name="Rokas A."/>
            <person name="Ruiz-Duenas F.J."/>
            <person name="Sabat G."/>
            <person name="Salamov A."/>
            <person name="Samejima M."/>
            <person name="Schmutz J."/>
            <person name="Slot J.C."/>
            <person name="St John F."/>
            <person name="Stenlid J."/>
            <person name="Sun H."/>
            <person name="Sun S."/>
            <person name="Syed K."/>
            <person name="Tsang A."/>
            <person name="Wiebenga A."/>
            <person name="Young D."/>
            <person name="Pisabarro A."/>
            <person name="Eastwood D.C."/>
            <person name="Martin F."/>
            <person name="Cullen D."/>
            <person name="Grigoriev I.V."/>
            <person name="Hibbett D.S."/>
        </authorList>
    </citation>
    <scope>NUCLEOTIDE SEQUENCE [LARGE SCALE GENOMIC DNA]</scope>
    <source>
        <strain evidence="3">RWD-64-598 SS2</strain>
    </source>
</reference>
<evidence type="ECO:0000313" key="2">
    <source>
        <dbReference type="EMBL" id="EIW86585.1"/>
    </source>
</evidence>
<dbReference type="Proteomes" id="UP000053558">
    <property type="component" value="Unassembled WGS sequence"/>
</dbReference>
<protein>
    <submittedName>
        <fullName evidence="2">Uncharacterized protein</fullName>
    </submittedName>
</protein>
<feature type="region of interest" description="Disordered" evidence="1">
    <location>
        <begin position="1"/>
        <end position="71"/>
    </location>
</feature>
<dbReference type="OrthoDB" id="2687156at2759"/>
<comment type="caution">
    <text evidence="2">The sequence shown here is derived from an EMBL/GenBank/DDBJ whole genome shotgun (WGS) entry which is preliminary data.</text>
</comment>
<feature type="compositionally biased region" description="Polar residues" evidence="1">
    <location>
        <begin position="1"/>
        <end position="13"/>
    </location>
</feature>
<dbReference type="KEGG" id="cput:CONPUDRAFT_161308"/>
<dbReference type="EMBL" id="JH711573">
    <property type="protein sequence ID" value="EIW86585.1"/>
    <property type="molecule type" value="Genomic_DNA"/>
</dbReference>
<gene>
    <name evidence="2" type="ORF">CONPUDRAFT_161308</name>
</gene>
<proteinExistence type="predicted"/>
<feature type="compositionally biased region" description="Polar residues" evidence="1">
    <location>
        <begin position="57"/>
        <end position="69"/>
    </location>
</feature>
<keyword evidence="3" id="KW-1185">Reference proteome</keyword>
<feature type="compositionally biased region" description="Pro residues" evidence="1">
    <location>
        <begin position="23"/>
        <end position="50"/>
    </location>
</feature>
<accession>A0A5M3N6W5</accession>
<evidence type="ECO:0000256" key="1">
    <source>
        <dbReference type="SAM" id="MobiDB-lite"/>
    </source>
</evidence>
<name>A0A5M3N6W5_CONPW</name>
<sequence>MSRMTDQPSSSSMVLPETRARPSSPPLMYPPTPPIDPTPISEIPPLPDFSPSPRVCQGSSVDGTGTSTRNLDDVVKGKDAAASESDSTLHSYELDEVVGLPWVSFVSDQTDVYIPPVIHRLIDAMKRELEAETRARYRAESMYNEELRKRVALEQRLEQLEAARQE</sequence>
<dbReference type="AlphaFoldDB" id="A0A5M3N6W5"/>
<dbReference type="GeneID" id="19204516"/>